<organism evidence="1">
    <name type="scientific">Bartonella schoenbuchensis</name>
    <dbReference type="NCBI Taxonomy" id="165694"/>
    <lineage>
        <taxon>Bacteria</taxon>
        <taxon>Pseudomonadati</taxon>
        <taxon>Pseudomonadota</taxon>
        <taxon>Alphaproteobacteria</taxon>
        <taxon>Hyphomicrobiales</taxon>
        <taxon>Bartonellaceae</taxon>
        <taxon>Bartonella</taxon>
    </lineage>
</organism>
<reference evidence="1" key="1">
    <citation type="submission" date="2013-11" db="EMBL/GenBank/DDBJ databases">
        <authorList>
            <person name="GENOMES U."/>
        </authorList>
    </citation>
    <scope>NUCLEOTIDE SEQUENCE</scope>
    <source>
        <strain evidence="1">MVT06</strain>
    </source>
</reference>
<proteinExistence type="predicted"/>
<name>A0A024LPP6_9HYPH</name>
<dbReference type="RefSeq" id="WP_010703167.1">
    <property type="nucleotide sequence ID" value="NZ_CADDYD010000008.1"/>
</dbReference>
<dbReference type="EMBL" id="HG977195">
    <property type="protein sequence ID" value="CDP79706.1"/>
    <property type="molecule type" value="Genomic_DNA"/>
</dbReference>
<reference evidence="1" key="2">
    <citation type="submission" date="2014-05" db="EMBL/GenBank/DDBJ databases">
        <title>Genome sequencing of Bartonella spp. isolated from human blood.</title>
        <authorList>
            <person name="Raoult D."/>
        </authorList>
    </citation>
    <scope>NUCLEOTIDE SEQUENCE</scope>
    <source>
        <strain evidence="1">MVT06</strain>
    </source>
</reference>
<evidence type="ECO:0000313" key="1">
    <source>
        <dbReference type="EMBL" id="CDP79706.1"/>
    </source>
</evidence>
<gene>
    <name evidence="1" type="ORF">BN1046_00603</name>
</gene>
<dbReference type="AlphaFoldDB" id="A0A024LPP6"/>
<accession>A0A024LPP6</accession>
<protein>
    <submittedName>
        <fullName evidence="1">Uncharacterized protein</fullName>
    </submittedName>
</protein>
<sequence length="101" mass="11458">MKKKLPKSYMTDAEREELRVGGLSQDAIYTVESEAADRANDGQTAWEWLAMTELPAHSLLCLRKWNGPQFIRDMGFSTKNADEEYGPDWLDKGVVIGGHHF</sequence>